<keyword evidence="1" id="KW-0732">Signal</keyword>
<name>A0AA90NUH6_9GAMM</name>
<dbReference type="InterPro" id="IPR025293">
    <property type="entry name" value="YfiR/HmsC-like"/>
</dbReference>
<evidence type="ECO:0000256" key="1">
    <source>
        <dbReference type="SAM" id="SignalP"/>
    </source>
</evidence>
<dbReference type="EMBL" id="JASXSV010000005">
    <property type="protein sequence ID" value="MDP0588453.1"/>
    <property type="molecule type" value="Genomic_DNA"/>
</dbReference>
<protein>
    <submittedName>
        <fullName evidence="2">YfiR family protein</fullName>
    </submittedName>
</protein>
<reference evidence="2 3" key="1">
    <citation type="journal article" date="2023" name="bioRxiv">
        <title>An intranuclear bacterial parasite of deep-sea mussels expresses apoptosis inhibitors acquired from its host.</title>
        <authorList>
            <person name="Gonzalez Porras M.A."/>
            <person name="Assie A."/>
            <person name="Tietjen M."/>
            <person name="Violette M."/>
            <person name="Kleiner M."/>
            <person name="Gruber-Vodicka H."/>
            <person name="Dubilier N."/>
            <person name="Leisch N."/>
        </authorList>
    </citation>
    <scope>NUCLEOTIDE SEQUENCE [LARGE SCALE GENOMIC DNA]</scope>
    <source>
        <strain evidence="2">IAP13</strain>
    </source>
</reference>
<evidence type="ECO:0000313" key="3">
    <source>
        <dbReference type="Proteomes" id="UP001178148"/>
    </source>
</evidence>
<sequence>MKIIKFITSLKLTILILCALGSNWVIAASDNRVKAAIIFKITYFVQWSKIKIADSVLDLCVLGDDSLYSELKTTQGKLSRGSKVNVRKIDKLQESDNYCEMIFIGDDFSMSTSEVAEMFKTSSVLLVSDRAHFAKDGGMLQIIERGGRIRFTVNMRPLKASGLSIGSQFLSLAKVIQ</sequence>
<proteinExistence type="predicted"/>
<feature type="signal peptide" evidence="1">
    <location>
        <begin position="1"/>
        <end position="27"/>
    </location>
</feature>
<keyword evidence="3" id="KW-1185">Reference proteome</keyword>
<accession>A0AA90NUH6</accession>
<organism evidence="2 3">
    <name type="scientific">Candidatus Endonucleibacter bathymodioli</name>
    <dbReference type="NCBI Taxonomy" id="539814"/>
    <lineage>
        <taxon>Bacteria</taxon>
        <taxon>Pseudomonadati</taxon>
        <taxon>Pseudomonadota</taxon>
        <taxon>Gammaproteobacteria</taxon>
        <taxon>Oceanospirillales</taxon>
        <taxon>Endozoicomonadaceae</taxon>
        <taxon>Candidatus Endonucleibacter</taxon>
    </lineage>
</organism>
<feature type="chain" id="PRO_5041713871" evidence="1">
    <location>
        <begin position="28"/>
        <end position="177"/>
    </location>
</feature>
<comment type="caution">
    <text evidence="2">The sequence shown here is derived from an EMBL/GenBank/DDBJ whole genome shotgun (WGS) entry which is preliminary data.</text>
</comment>
<dbReference type="Pfam" id="PF13689">
    <property type="entry name" value="DUF4154"/>
    <property type="match status" value="1"/>
</dbReference>
<dbReference type="AlphaFoldDB" id="A0AA90NUH6"/>
<gene>
    <name evidence="2" type="ORF">QS748_04395</name>
</gene>
<evidence type="ECO:0000313" key="2">
    <source>
        <dbReference type="EMBL" id="MDP0588453.1"/>
    </source>
</evidence>
<dbReference type="Proteomes" id="UP001178148">
    <property type="component" value="Unassembled WGS sequence"/>
</dbReference>